<feature type="transmembrane region" description="Helical" evidence="1">
    <location>
        <begin position="129"/>
        <end position="146"/>
    </location>
</feature>
<dbReference type="Proteomes" id="UP001597116">
    <property type="component" value="Unassembled WGS sequence"/>
</dbReference>
<evidence type="ECO:0000256" key="1">
    <source>
        <dbReference type="SAM" id="Phobius"/>
    </source>
</evidence>
<evidence type="ECO:0000313" key="4">
    <source>
        <dbReference type="Proteomes" id="UP001597116"/>
    </source>
</evidence>
<name>A0ABW3QCD2_9BACT</name>
<protein>
    <submittedName>
        <fullName evidence="3">Acyltransferase family protein</fullName>
    </submittedName>
</protein>
<evidence type="ECO:0000259" key="2">
    <source>
        <dbReference type="Pfam" id="PF07786"/>
    </source>
</evidence>
<evidence type="ECO:0000313" key="3">
    <source>
        <dbReference type="EMBL" id="MFD1143317.1"/>
    </source>
</evidence>
<feature type="transmembrane region" description="Helical" evidence="1">
    <location>
        <begin position="302"/>
        <end position="325"/>
    </location>
</feature>
<feature type="transmembrane region" description="Helical" evidence="1">
    <location>
        <begin position="239"/>
        <end position="256"/>
    </location>
</feature>
<sequence length="379" mass="41805">MIAPTTPSTHPAGTLEASPSRLISLDALRGFTIAAMLLVNFPGDGDHVYHPLQHTRWNGLSFTDLIAPLFLFIIGVSIVFAYAKRLESGAPRGKLYRKIIVRSVKIFAVGMFLNLLPTFDVANLRWTGTLHRIAFVFLICSVIFLNTNWKQQAWIGVLTLVVYWLALTQIPTPGYGKVMLEPGANLVAWFDSLYLPGRMWKGTWDPESILSTFPSAVSGLTGMLAGRLLVGRLPRLEKVAYLMTVGLFTAAAGYGWNLTFPSNENLWTSSFVLITSGFAALLLGAIYFLVDILGRTQGTQPGIIFGANAIAVYVMGDLLSTPFYYLKFGGHSLNEYGVSALTSLGFDPRFASMGYALFFVAVNFLPAYLLYRKRIFIKL</sequence>
<comment type="caution">
    <text evidence="3">The sequence shown here is derived from an EMBL/GenBank/DDBJ whole genome shotgun (WGS) entry which is preliminary data.</text>
</comment>
<feature type="transmembrane region" description="Helical" evidence="1">
    <location>
        <begin position="350"/>
        <end position="371"/>
    </location>
</feature>
<keyword evidence="1" id="KW-0812">Transmembrane</keyword>
<dbReference type="PANTHER" id="PTHR31061:SF24">
    <property type="entry name" value="LD22376P"/>
    <property type="match status" value="1"/>
</dbReference>
<dbReference type="EMBL" id="JBHTLP010000011">
    <property type="protein sequence ID" value="MFD1143317.1"/>
    <property type="molecule type" value="Genomic_DNA"/>
</dbReference>
<dbReference type="InterPro" id="IPR012429">
    <property type="entry name" value="HGSNAT_cat"/>
</dbReference>
<feature type="transmembrane region" description="Helical" evidence="1">
    <location>
        <begin position="95"/>
        <end position="117"/>
    </location>
</feature>
<reference evidence="4" key="1">
    <citation type="journal article" date="2019" name="Int. J. Syst. Evol. Microbiol.">
        <title>The Global Catalogue of Microorganisms (GCM) 10K type strain sequencing project: providing services to taxonomists for standard genome sequencing and annotation.</title>
        <authorList>
            <consortium name="The Broad Institute Genomics Platform"/>
            <consortium name="The Broad Institute Genome Sequencing Center for Infectious Disease"/>
            <person name="Wu L."/>
            <person name="Ma J."/>
        </authorList>
    </citation>
    <scope>NUCLEOTIDE SEQUENCE [LARGE SCALE GENOMIC DNA]</scope>
    <source>
        <strain evidence="4">CCUG 55608</strain>
    </source>
</reference>
<dbReference type="PANTHER" id="PTHR31061">
    <property type="entry name" value="LD22376P"/>
    <property type="match status" value="1"/>
</dbReference>
<dbReference type="RefSeq" id="WP_265991226.1">
    <property type="nucleotide sequence ID" value="NZ_CP110973.1"/>
</dbReference>
<feature type="transmembrane region" description="Helical" evidence="1">
    <location>
        <begin position="153"/>
        <end position="170"/>
    </location>
</feature>
<feature type="domain" description="Heparan-alpha-glucosaminide N-acetyltransferase catalytic" evidence="2">
    <location>
        <begin position="21"/>
        <end position="237"/>
    </location>
</feature>
<proteinExistence type="predicted"/>
<accession>A0ABW3QCD2</accession>
<keyword evidence="4" id="KW-1185">Reference proteome</keyword>
<feature type="transmembrane region" description="Helical" evidence="1">
    <location>
        <begin position="268"/>
        <end position="290"/>
    </location>
</feature>
<gene>
    <name evidence="3" type="ORF">ACFQ4C_19470</name>
</gene>
<organism evidence="3 4">
    <name type="scientific">Larkinella insperata</name>
    <dbReference type="NCBI Taxonomy" id="332158"/>
    <lineage>
        <taxon>Bacteria</taxon>
        <taxon>Pseudomonadati</taxon>
        <taxon>Bacteroidota</taxon>
        <taxon>Cytophagia</taxon>
        <taxon>Cytophagales</taxon>
        <taxon>Spirosomataceae</taxon>
        <taxon>Larkinella</taxon>
    </lineage>
</organism>
<feature type="transmembrane region" description="Helical" evidence="1">
    <location>
        <begin position="209"/>
        <end position="230"/>
    </location>
</feature>
<dbReference type="GO" id="GO:0016746">
    <property type="term" value="F:acyltransferase activity"/>
    <property type="evidence" value="ECO:0007669"/>
    <property type="project" value="UniProtKB-KW"/>
</dbReference>
<keyword evidence="3" id="KW-0012">Acyltransferase</keyword>
<keyword evidence="1" id="KW-0472">Membrane</keyword>
<keyword evidence="1" id="KW-1133">Transmembrane helix</keyword>
<feature type="transmembrane region" description="Helical" evidence="1">
    <location>
        <begin position="65"/>
        <end position="83"/>
    </location>
</feature>
<keyword evidence="3" id="KW-0808">Transferase</keyword>
<dbReference type="Pfam" id="PF07786">
    <property type="entry name" value="HGSNAT_cat"/>
    <property type="match status" value="1"/>
</dbReference>